<dbReference type="EMBL" id="GAKP01001245">
    <property type="protein sequence ID" value="JAC57707.1"/>
    <property type="molecule type" value="Transcribed_RNA"/>
</dbReference>
<proteinExistence type="predicted"/>
<reference evidence="1" key="1">
    <citation type="journal article" date="2014" name="BMC Genomics">
        <title>Characterizing the developmental transcriptome of the oriental fruit fly, Bactrocera dorsalis (Diptera: Tephritidae) through comparative genomic analysis with Drosophila melanogaster utilizing modENCODE datasets.</title>
        <authorList>
            <person name="Geib S.M."/>
            <person name="Calla B."/>
            <person name="Hall B."/>
            <person name="Hou S."/>
            <person name="Manoukis N.C."/>
        </authorList>
    </citation>
    <scope>NUCLEOTIDE SEQUENCE</scope>
    <source>
        <strain evidence="1">Punador</strain>
    </source>
</reference>
<sequence length="182" mass="21385">MWTVIALMTQHCNGTINLTEIKEQNGFIDLQIRDQAIPKDSDIVLHIIDIQQLENIINAMTDNVILMKLENKEILQRELLDTRNKLLTLTTVRDRNKRGLVNAIGSMSKWLFGTMDEDDRQNIQTYFLKTNDSINEQIRINDYFSSAIEHLKEIVKSDRVKIERELNSINKFIYEEYKQTLI</sequence>
<gene>
    <name evidence="1" type="primary">ENV17</name>
</gene>
<name>A0A034WTS5_BACDO</name>
<dbReference type="OrthoDB" id="7491904at2759"/>
<evidence type="ECO:0000313" key="1">
    <source>
        <dbReference type="EMBL" id="JAC57707.1"/>
    </source>
</evidence>
<protein>
    <submittedName>
        <fullName evidence="1">Retrovirus-related Env polyprotein from copia-like transposable element 17.6</fullName>
    </submittedName>
</protein>
<organism evidence="1">
    <name type="scientific">Bactrocera dorsalis</name>
    <name type="common">Oriental fruit fly</name>
    <name type="synonym">Dacus dorsalis</name>
    <dbReference type="NCBI Taxonomy" id="27457"/>
    <lineage>
        <taxon>Eukaryota</taxon>
        <taxon>Metazoa</taxon>
        <taxon>Ecdysozoa</taxon>
        <taxon>Arthropoda</taxon>
        <taxon>Hexapoda</taxon>
        <taxon>Insecta</taxon>
        <taxon>Pterygota</taxon>
        <taxon>Neoptera</taxon>
        <taxon>Endopterygota</taxon>
        <taxon>Diptera</taxon>
        <taxon>Brachycera</taxon>
        <taxon>Muscomorpha</taxon>
        <taxon>Tephritoidea</taxon>
        <taxon>Tephritidae</taxon>
        <taxon>Bactrocera</taxon>
        <taxon>Bactrocera</taxon>
    </lineage>
</organism>
<dbReference type="Pfam" id="PF12259">
    <property type="entry name" value="Baculo_F"/>
    <property type="match status" value="1"/>
</dbReference>
<dbReference type="AlphaFoldDB" id="A0A034WTS5"/>
<accession>A0A034WTS5</accession>
<dbReference type="InterPro" id="IPR022048">
    <property type="entry name" value="Envelope_fusion-like"/>
</dbReference>